<feature type="region of interest" description="Disordered" evidence="7">
    <location>
        <begin position="1196"/>
        <end position="1218"/>
    </location>
</feature>
<dbReference type="SUPFAM" id="SSF53901">
    <property type="entry name" value="Thiolase-like"/>
    <property type="match status" value="1"/>
</dbReference>
<dbReference type="InterPro" id="IPR020806">
    <property type="entry name" value="PKS_PP-bd"/>
</dbReference>
<feature type="region of interest" description="Disordered" evidence="7">
    <location>
        <begin position="1818"/>
        <end position="1851"/>
    </location>
</feature>
<dbReference type="InterPro" id="IPR016036">
    <property type="entry name" value="Malonyl_transacylase_ACP-bd"/>
</dbReference>
<dbReference type="InterPro" id="IPR001227">
    <property type="entry name" value="Ac_transferase_dom_sf"/>
</dbReference>
<dbReference type="PROSITE" id="PS00606">
    <property type="entry name" value="KS3_1"/>
    <property type="match status" value="1"/>
</dbReference>
<evidence type="ECO:0000259" key="9">
    <source>
        <dbReference type="PROSITE" id="PS52004"/>
    </source>
</evidence>
<dbReference type="InterPro" id="IPR032821">
    <property type="entry name" value="PKS_assoc"/>
</dbReference>
<dbReference type="SUPFAM" id="SSF53474">
    <property type="entry name" value="alpha/beta-Hydrolases"/>
    <property type="match status" value="1"/>
</dbReference>
<dbReference type="Pfam" id="PF00975">
    <property type="entry name" value="Thioesterase"/>
    <property type="match status" value="1"/>
</dbReference>
<feature type="domain" description="Ketosynthase family 3 (KS3)" evidence="9">
    <location>
        <begin position="75"/>
        <end position="497"/>
    </location>
</feature>
<keyword evidence="3" id="KW-0597">Phosphoprotein</keyword>
<dbReference type="InterPro" id="IPR016035">
    <property type="entry name" value="Acyl_Trfase/lysoPLipase"/>
</dbReference>
<dbReference type="GO" id="GO:0004315">
    <property type="term" value="F:3-oxoacyl-[acyl-carrier-protein] synthase activity"/>
    <property type="evidence" value="ECO:0007669"/>
    <property type="project" value="InterPro"/>
</dbReference>
<evidence type="ECO:0000256" key="3">
    <source>
        <dbReference type="ARBA" id="ARBA00022553"/>
    </source>
</evidence>
<evidence type="ECO:0000256" key="4">
    <source>
        <dbReference type="ARBA" id="ARBA00022679"/>
    </source>
</evidence>
<dbReference type="InterPro" id="IPR016039">
    <property type="entry name" value="Thiolase-like"/>
</dbReference>
<keyword evidence="6" id="KW-0012">Acyltransferase</keyword>
<dbReference type="InterPro" id="IPR050091">
    <property type="entry name" value="PKS_NRPS_Biosynth_Enz"/>
</dbReference>
<dbReference type="CDD" id="cd00833">
    <property type="entry name" value="PKS"/>
    <property type="match status" value="1"/>
</dbReference>
<keyword evidence="5" id="KW-0045">Antibiotic biosynthesis</keyword>
<feature type="region of interest" description="Disordered" evidence="7">
    <location>
        <begin position="1102"/>
        <end position="1125"/>
    </location>
</feature>
<dbReference type="InterPro" id="IPR001031">
    <property type="entry name" value="Thioesterase"/>
</dbReference>
<dbReference type="InterPro" id="IPR014043">
    <property type="entry name" value="Acyl_transferase_dom"/>
</dbReference>
<evidence type="ECO:0000256" key="1">
    <source>
        <dbReference type="ARBA" id="ARBA00004792"/>
    </source>
</evidence>
<reference evidence="10 11" key="1">
    <citation type="submission" date="2016-10" db="EMBL/GenBank/DDBJ databases">
        <authorList>
            <person name="de Groot N.N."/>
        </authorList>
    </citation>
    <scope>NUCLEOTIDE SEQUENCE [LARGE SCALE GENOMIC DNA]</scope>
    <source>
        <strain evidence="10 11">CGMCC 4.2023</strain>
    </source>
</reference>
<dbReference type="InterPro" id="IPR029058">
    <property type="entry name" value="AB_hydrolase_fold"/>
</dbReference>
<dbReference type="SMART" id="SM00823">
    <property type="entry name" value="PKS_PP"/>
    <property type="match status" value="2"/>
</dbReference>
<dbReference type="InterPro" id="IPR036736">
    <property type="entry name" value="ACP-like_sf"/>
</dbReference>
<name>A0A1H6E8D4_9ACTN</name>
<dbReference type="Proteomes" id="UP000236754">
    <property type="component" value="Unassembled WGS sequence"/>
</dbReference>
<dbReference type="InterPro" id="IPR042104">
    <property type="entry name" value="PKS_dehydratase_sf"/>
</dbReference>
<dbReference type="InterPro" id="IPR049552">
    <property type="entry name" value="PKS_DH_N"/>
</dbReference>
<dbReference type="FunFam" id="3.40.47.10:FF:000019">
    <property type="entry name" value="Polyketide synthase type I"/>
    <property type="match status" value="1"/>
</dbReference>
<dbReference type="InterPro" id="IPR049551">
    <property type="entry name" value="PKS_DH_C"/>
</dbReference>
<dbReference type="InterPro" id="IPR036291">
    <property type="entry name" value="NAD(P)-bd_dom_sf"/>
</dbReference>
<dbReference type="PROSITE" id="PS52004">
    <property type="entry name" value="KS3_2"/>
    <property type="match status" value="1"/>
</dbReference>
<dbReference type="InterPro" id="IPR013968">
    <property type="entry name" value="PKS_KR"/>
</dbReference>
<proteinExistence type="predicted"/>
<dbReference type="InterPro" id="IPR057326">
    <property type="entry name" value="KR_dom"/>
</dbReference>
<dbReference type="SUPFAM" id="SSF51735">
    <property type="entry name" value="NAD(P)-binding Rossmann-fold domains"/>
    <property type="match status" value="2"/>
</dbReference>
<dbReference type="CDD" id="cd08955">
    <property type="entry name" value="KR_2_FAS_SDR_x"/>
    <property type="match status" value="1"/>
</dbReference>
<dbReference type="Gene3D" id="3.40.47.10">
    <property type="match status" value="1"/>
</dbReference>
<dbReference type="Pfam" id="PF00550">
    <property type="entry name" value="PP-binding"/>
    <property type="match status" value="2"/>
</dbReference>
<dbReference type="PANTHER" id="PTHR43775:SF37">
    <property type="entry name" value="SI:DKEY-61P9.11"/>
    <property type="match status" value="1"/>
</dbReference>
<evidence type="ECO:0000256" key="5">
    <source>
        <dbReference type="ARBA" id="ARBA00023194"/>
    </source>
</evidence>
<dbReference type="PANTHER" id="PTHR43775">
    <property type="entry name" value="FATTY ACID SYNTHASE"/>
    <property type="match status" value="1"/>
</dbReference>
<evidence type="ECO:0000313" key="11">
    <source>
        <dbReference type="Proteomes" id="UP000236754"/>
    </source>
</evidence>
<dbReference type="Gene3D" id="3.30.70.250">
    <property type="entry name" value="Malonyl-CoA ACP transacylase, ACP-binding"/>
    <property type="match status" value="1"/>
</dbReference>
<gene>
    <name evidence="10" type="ORF">SAMN05216223_1294</name>
</gene>
<dbReference type="InterPro" id="IPR006162">
    <property type="entry name" value="Ppantetheine_attach_site"/>
</dbReference>
<keyword evidence="4" id="KW-0808">Transferase</keyword>
<feature type="domain" description="Carrier" evidence="8">
    <location>
        <begin position="1739"/>
        <end position="1816"/>
    </location>
</feature>
<evidence type="ECO:0000256" key="7">
    <source>
        <dbReference type="SAM" id="MobiDB-lite"/>
    </source>
</evidence>
<accession>A0A1H6E8D4</accession>
<dbReference type="InterPro" id="IPR014031">
    <property type="entry name" value="Ketoacyl_synth_C"/>
</dbReference>
<dbReference type="EMBL" id="FNVU01000029">
    <property type="protein sequence ID" value="SEG93980.1"/>
    <property type="molecule type" value="Genomic_DNA"/>
</dbReference>
<protein>
    <submittedName>
        <fullName evidence="10">Phthiocerol/phenolphthiocerol synthesis type-I polyketide synthase D</fullName>
    </submittedName>
</protein>
<dbReference type="Pfam" id="PF00109">
    <property type="entry name" value="ketoacyl-synt"/>
    <property type="match status" value="1"/>
</dbReference>
<dbReference type="Pfam" id="PF14765">
    <property type="entry name" value="PS-DH"/>
    <property type="match status" value="1"/>
</dbReference>
<dbReference type="InterPro" id="IPR020841">
    <property type="entry name" value="PKS_Beta-ketoAc_synthase_dom"/>
</dbReference>
<organism evidence="10 11">
    <name type="scientific">Actinacidiphila yanglinensis</name>
    <dbReference type="NCBI Taxonomy" id="310779"/>
    <lineage>
        <taxon>Bacteria</taxon>
        <taxon>Bacillati</taxon>
        <taxon>Actinomycetota</taxon>
        <taxon>Actinomycetes</taxon>
        <taxon>Kitasatosporales</taxon>
        <taxon>Streptomycetaceae</taxon>
        <taxon>Actinacidiphila</taxon>
    </lineage>
</organism>
<dbReference type="SUPFAM" id="SSF55048">
    <property type="entry name" value="Probable ACP-binding domain of malonyl-CoA ACP transacylase"/>
    <property type="match status" value="1"/>
</dbReference>
<keyword evidence="2" id="KW-0596">Phosphopantetheine</keyword>
<evidence type="ECO:0000313" key="10">
    <source>
        <dbReference type="EMBL" id="SEG93980.1"/>
    </source>
</evidence>
<keyword evidence="11" id="KW-1185">Reference proteome</keyword>
<dbReference type="Pfam" id="PF00698">
    <property type="entry name" value="Acyl_transf_1"/>
    <property type="match status" value="1"/>
</dbReference>
<feature type="domain" description="Carrier" evidence="8">
    <location>
        <begin position="1"/>
        <end position="59"/>
    </location>
</feature>
<dbReference type="PROSITE" id="PS50075">
    <property type="entry name" value="CARRIER"/>
    <property type="match status" value="2"/>
</dbReference>
<dbReference type="SMART" id="SM00822">
    <property type="entry name" value="PKS_KR"/>
    <property type="match status" value="1"/>
</dbReference>
<evidence type="ECO:0000259" key="8">
    <source>
        <dbReference type="PROSITE" id="PS50075"/>
    </source>
</evidence>
<dbReference type="GO" id="GO:0004312">
    <property type="term" value="F:fatty acid synthase activity"/>
    <property type="evidence" value="ECO:0007669"/>
    <property type="project" value="TreeGrafter"/>
</dbReference>
<feature type="compositionally biased region" description="Basic and acidic residues" evidence="7">
    <location>
        <begin position="1110"/>
        <end position="1125"/>
    </location>
</feature>
<dbReference type="Pfam" id="PF02801">
    <property type="entry name" value="Ketoacyl-synt_C"/>
    <property type="match status" value="1"/>
</dbReference>
<dbReference type="Gene3D" id="3.40.50.1820">
    <property type="entry name" value="alpha/beta hydrolase"/>
    <property type="match status" value="1"/>
</dbReference>
<dbReference type="GO" id="GO:0033068">
    <property type="term" value="P:macrolide biosynthetic process"/>
    <property type="evidence" value="ECO:0007669"/>
    <property type="project" value="UniProtKB-ARBA"/>
</dbReference>
<dbReference type="Gene3D" id="3.40.366.10">
    <property type="entry name" value="Malonyl-Coenzyme A Acyl Carrier Protein, domain 2"/>
    <property type="match status" value="1"/>
</dbReference>
<dbReference type="Pfam" id="PF21089">
    <property type="entry name" value="PKS_DH_N"/>
    <property type="match status" value="1"/>
</dbReference>
<dbReference type="Gene3D" id="3.40.50.720">
    <property type="entry name" value="NAD(P)-binding Rossmann-like Domain"/>
    <property type="match status" value="1"/>
</dbReference>
<dbReference type="SMART" id="SM00825">
    <property type="entry name" value="PKS_KS"/>
    <property type="match status" value="1"/>
</dbReference>
<dbReference type="SMART" id="SM00827">
    <property type="entry name" value="PKS_AT"/>
    <property type="match status" value="1"/>
</dbReference>
<dbReference type="SUPFAM" id="SSF52151">
    <property type="entry name" value="FabD/lysophospholipase-like"/>
    <property type="match status" value="1"/>
</dbReference>
<comment type="pathway">
    <text evidence="1">Antibiotic biosynthesis.</text>
</comment>
<dbReference type="SMART" id="SM00826">
    <property type="entry name" value="PKS_DH"/>
    <property type="match status" value="1"/>
</dbReference>
<sequence>MAPESIEVDRPLVEYGLGSRDAVGITGQLEQALGLTLPATLMWENPSLAELVRHLAQETVEPSAEDRAGELSADSGPVAVVGIGCRLPGGVTGPDDFWRLLLDNHDAVGEVPEERWKDWGESTKAALSQVTRWGAFLDEVTAFDAEFFGIAPREAQLMDPQQRLLLEVAWEALAHAGMPAPALRGSATGVYVGLSSLEYGLLTTADLAGVTEWTSTGAAGSIAANRVSYSLDLRGPSLTVDTACSSSLVALHQACAGLRSGECDTALAAGVNVLLSPVVTAGFEQAGVLAPRGRCRPFDGTAEGIVRGEGCGVLVLKRLSDAEREGLPVLALVRGTAVNSDGRSAGLVAPNPAAQRALLRAALRDAGVDAREMDYVEAHGTGTLLGDPIEAGALSAVFGRARPARSPLLIGAVKSNLGHLEGAAGVVGAIKTVLSLHHGLLPATLHFHRPNPHIDFEGGRLRVVSANTPWPDRGRPALAGVSAFGFGGTNAHAVFEQWTGQRQSQDCSAPPYVPRASVSARTPYTGSSETPPQILLVSAASADRLPEAAAGLADWLERPAGRSTAFEDLTHTLGKHRYGPACAAVVGREQDDLVGGLRALSRSQTTPGVIGPRVTAAQEDVFGVGPVFVFSGYGSQWAGMGRRLLLEDEAFADAVRELDVLFVAEMGHRLSQLIRVGAPTGAVALVQPLLYGLQVALAHTWRAYGVEPAAVIGHSMGEVAAAVVAGALNPMDGLRVVMRRSGLLATAAADGEGAMAVVELSHDERAVTLSRFPGVDIAVDASPLRCTVAGPQRSVASLVAELEAKGAQARMLDVGGAGHSGAVDPVLSELRAALAGIRCELPKVEWYGTVHDDPRDAPWADADYWCANVRRPVRFRQAVATAAADGHRAFLEISPHAVAALPLSETLDAAVDGECLVLPTLLRDGDEPSDLRTALAALHLAGLQRDPDLLWPTGRRTSLPTAPWRHTRHWIQGHGTRGAAGSARHALLGDRCDVPGMDRAVWQGAADAGDWWSLGNQVGGTPVLALAACAEIILAAAVEVFDTPVEDLVVRDLALDRLLPLAETTSVTTLLDRVGPGRAKVGIYTRSAVGTWTRHAAAAVQVCDPGEPDQPDHSDRSDRWDAGDDSKSEAAFTFEVPATAPAASHTPCGLPPTLLDATLRAAAAGTGTNGDTPEGLSGEGIPVAVGRLRVRHEAGTGGACRGWSMPAEPHSAGSEERAASPAWSARLYDEQGKRLLTAERIVLNVLDVHELPLAAVDAVYDISWESSPQPRRSGDPADLLLLSCGPGGSPSFQDRDAAAVSIAVSRASIRVTLGHWGEDGPDSVLTEWRAGLDSGAPAAVMLLCTEPSGSTGARDAVLAVSALARGLIETAGAETPPRLFVVTERSAAVTGDEEGVPDRACLRGLLRVLALEHPDLRPCLIDVGPLPDAAEDLAGELLAGEDADLVAWREGTRFIARLSFAELTGVGANVPFARPGGAYIVTGGLGGLGLATARRLAERGAGRLVLNGRRPPGAEAEVALAKLRTLGTDVEVVLGDIAEPDVAPELVSAAIREGHTLRGVAHAAGVLRDGTVGFLAPDDLDAVFRPKIDGARHLDAATQGHALDWWVVFSSAAALLGSPGQSGYAAANAWLDALVQRRRARGVVGQSIAWGPWAGTGAAPDMSLLAVDPIALDDGLDILEVIVGLGRAHTGVVRVDADRVARAFPGIDTVPYFGRVLGPGAGDSEQFRAVDLQELDSEDAAAMVGRRLVSRLATIMGFSEGEIDPTVPLTRLGLDSLMAVRLRNAIKQDFGVALTSPGLLRGDALDDVTAAVLSALGECEGGGKGQSEQEMTPTRAAPSGESAGEQLKPALPEDVLPRDAAERLVAGAWTQVTGSPVVGVLRELDGVRDDPALSGTVAEEIRTRLGNRDAALTGHQIRRHPTVASVADLVRPVMEAGTPGGGPLRVLRERVPGSEQPWLFVFHPAGGSTSVYRPLTDLLPLDQPVLGLDRVESLTSVEDKAEHYLGFIREVQAKGPYLLLGWSFGGCLAYQTAVRLRELGEDVGYLGLIDTILPAALPDQPTEELLTGRFVRFAEYVEAAYGKRMALPYTEMAAMDEKEQVDTLMRHLGEAGLAMSPGVMEHQRTSYLDARVGERYEPRSYPGPVVLYRAQQAQALTTAIDPRYLRDDDDLGWAPLCPSLDMVPVPGDHLSLIDPPHVEVIAAHLAAAVVAPQEPDSPTHPESRP</sequence>
<dbReference type="InterPro" id="IPR014030">
    <property type="entry name" value="Ketoacyl_synth_N"/>
</dbReference>
<dbReference type="InterPro" id="IPR018201">
    <property type="entry name" value="Ketoacyl_synth_AS"/>
</dbReference>
<evidence type="ECO:0000256" key="6">
    <source>
        <dbReference type="ARBA" id="ARBA00023315"/>
    </source>
</evidence>
<dbReference type="Pfam" id="PF08659">
    <property type="entry name" value="KR"/>
    <property type="match status" value="1"/>
</dbReference>
<dbReference type="SUPFAM" id="SSF47336">
    <property type="entry name" value="ACP-like"/>
    <property type="match status" value="2"/>
</dbReference>
<dbReference type="OrthoDB" id="9778690at2"/>
<dbReference type="InterPro" id="IPR009081">
    <property type="entry name" value="PP-bd_ACP"/>
</dbReference>
<dbReference type="GO" id="GO:0006633">
    <property type="term" value="P:fatty acid biosynthetic process"/>
    <property type="evidence" value="ECO:0007669"/>
    <property type="project" value="InterPro"/>
</dbReference>
<dbReference type="GO" id="GO:0031177">
    <property type="term" value="F:phosphopantetheine binding"/>
    <property type="evidence" value="ECO:0007669"/>
    <property type="project" value="InterPro"/>
</dbReference>
<dbReference type="Gene3D" id="3.10.129.110">
    <property type="entry name" value="Polyketide synthase dehydratase"/>
    <property type="match status" value="2"/>
</dbReference>
<dbReference type="InterPro" id="IPR020807">
    <property type="entry name" value="PKS_DH"/>
</dbReference>
<dbReference type="Pfam" id="PF16197">
    <property type="entry name" value="KAsynt_C_assoc"/>
    <property type="match status" value="1"/>
</dbReference>
<evidence type="ECO:0000256" key="2">
    <source>
        <dbReference type="ARBA" id="ARBA00022450"/>
    </source>
</evidence>
<dbReference type="PROSITE" id="PS00012">
    <property type="entry name" value="PHOSPHOPANTETHEINE"/>
    <property type="match status" value="1"/>
</dbReference>
<dbReference type="Gene3D" id="1.10.1200.10">
    <property type="entry name" value="ACP-like"/>
    <property type="match status" value="2"/>
</dbReference>